<dbReference type="RefSeq" id="YP_010660790.1">
    <property type="nucleotide sequence ID" value="NC_070882.1"/>
</dbReference>
<dbReference type="KEGG" id="vg:77936800"/>
<keyword evidence="3" id="KW-1185">Reference proteome</keyword>
<name>A0A5C1K7P0_9CAUD</name>
<accession>A0A5C1K7P0</accession>
<sequence length="389" mass="44283">MMYNSNPTQNKEVVSFPFGTYNVLDGNLCGEIAQPGASRFAKICTLGLDYPYMEQALLLDYNMYCHFDVALRQAFAPEGKLITDSYSGYTLAGYLPDELQELDDLIANFMKEHEELSKDQLETLWAGMTLVRRSWVLHGTRSTTSQSQRLWTQYNNLIRKNGELPGTRHEALMKKIPTYDTECNEMPKFDGIVTPPEWLSINDVFTKGFKPGELQIISSPVLDDIPKTNSRLYMYNKLRELGHNNIMLESTDTESEMSTDLLEQHLSKMETVEAEPTEIDSIESRMRTRRKKKKGAKRSKHITNCKSGMVKALMGGSILAKLSQIQTQTQDGIKREILKNHTLSSFVETVSGEAIPEYQKRLLDKFQERADSKPLKPVEEVSVQDGEQV</sequence>
<organism evidence="2 3">
    <name type="scientific">Pseudomonas phage vB_PaeM_PS119XW</name>
    <dbReference type="NCBI Taxonomy" id="2601632"/>
    <lineage>
        <taxon>Viruses</taxon>
        <taxon>Duplodnaviria</taxon>
        <taxon>Heunggongvirae</taxon>
        <taxon>Uroviricota</taxon>
        <taxon>Caudoviricetes</taxon>
        <taxon>Chimalliviridae</taxon>
        <taxon>Pawinskivirus</taxon>
        <taxon>Pawinskivirus PS119XW</taxon>
    </lineage>
</organism>
<feature type="compositionally biased region" description="Basic and acidic residues" evidence="1">
    <location>
        <begin position="369"/>
        <end position="379"/>
    </location>
</feature>
<feature type="region of interest" description="Disordered" evidence="1">
    <location>
        <begin position="369"/>
        <end position="389"/>
    </location>
</feature>
<proteinExistence type="predicted"/>
<evidence type="ECO:0000313" key="3">
    <source>
        <dbReference type="Proteomes" id="UP000322144"/>
    </source>
</evidence>
<evidence type="ECO:0000256" key="1">
    <source>
        <dbReference type="SAM" id="MobiDB-lite"/>
    </source>
</evidence>
<dbReference type="GeneID" id="77936800"/>
<evidence type="ECO:0000313" key="2">
    <source>
        <dbReference type="EMBL" id="QEM41779.1"/>
    </source>
</evidence>
<reference evidence="2 3" key="1">
    <citation type="submission" date="2019-06" db="EMBL/GenBank/DDBJ databases">
        <title>A distant relative of Phikzvirus genus phages from a therapeutic phage collection.</title>
        <authorList>
            <person name="Hejnowicz M.S."/>
            <person name="Dabrowski K."/>
            <person name="Gawor J."/>
            <person name="Weber-Dabrowska B."/>
            <person name="Gromadka R."/>
            <person name="Lobocka M.B."/>
        </authorList>
    </citation>
    <scope>NUCLEOTIDE SEQUENCE [LARGE SCALE GENOMIC DNA]</scope>
</reference>
<dbReference type="Proteomes" id="UP000322144">
    <property type="component" value="Segment"/>
</dbReference>
<dbReference type="EMBL" id="MN103543">
    <property type="protein sequence ID" value="QEM41779.1"/>
    <property type="molecule type" value="Genomic_DNA"/>
</dbReference>
<protein>
    <submittedName>
        <fullName evidence="2">Uncharacterized protein</fullName>
    </submittedName>
</protein>